<dbReference type="Proteomes" id="UP000286921">
    <property type="component" value="Unassembled WGS sequence"/>
</dbReference>
<keyword evidence="1" id="KW-1133">Transmembrane helix</keyword>
<protein>
    <submittedName>
        <fullName evidence="2">Uncharacterized protein</fullName>
    </submittedName>
</protein>
<keyword evidence="1" id="KW-0472">Membrane</keyword>
<name>A0A401KVC2_ASPAW</name>
<evidence type="ECO:0000313" key="2">
    <source>
        <dbReference type="EMBL" id="GCB23236.1"/>
    </source>
</evidence>
<dbReference type="EMBL" id="BDHI01000014">
    <property type="protein sequence ID" value="GCB23236.1"/>
    <property type="molecule type" value="Genomic_DNA"/>
</dbReference>
<feature type="transmembrane region" description="Helical" evidence="1">
    <location>
        <begin position="163"/>
        <end position="182"/>
    </location>
</feature>
<sequence>MSRHGSFTLSHCLYLGSWANFRISAVGRDFSSVETVYSIMAPLIRNISRQEVQWVNSSNSCTYNKICFFRRTKSVVYLADHAIIIGHFLMISASNRYNKLQEQSIPGFPDAQINTSNLLSSFAFGMCACIFPLGVLCLLLIFDSFWPERKETRCIQWTWKLGAAAASLFQLAACIVITISVATQGVQIHGVSAAEEEAIRSNWNRISLACGKDGRTVAGLVFYWIGCVFMFWSTIAMWHCYTYHNIHWPTSRDSHVQAGLTQTGPVGLKGNIPPGLVPFPQASYTTCSGEANDRFRSRSVIVTLVFRSFQTSQAMGKRVTWCGRTAWPREWRLGWQDQALAKEA</sequence>
<keyword evidence="3" id="KW-1185">Reference proteome</keyword>
<keyword evidence="1" id="KW-0812">Transmembrane</keyword>
<proteinExistence type="predicted"/>
<reference evidence="2 3" key="1">
    <citation type="submission" date="2016-09" db="EMBL/GenBank/DDBJ databases">
        <title>Aspergillus awamori IFM 58123T.</title>
        <authorList>
            <person name="Kusuya Y."/>
            <person name="Shimizu M."/>
            <person name="Takahashi H."/>
            <person name="Yaguchi T."/>
        </authorList>
    </citation>
    <scope>NUCLEOTIDE SEQUENCE [LARGE SCALE GENOMIC DNA]</scope>
    <source>
        <strain evidence="2 3">IFM 58123</strain>
    </source>
</reference>
<gene>
    <name evidence="2" type="ORF">AAWM_06121</name>
</gene>
<feature type="transmembrane region" description="Helical" evidence="1">
    <location>
        <begin position="122"/>
        <end position="142"/>
    </location>
</feature>
<organism evidence="2 3">
    <name type="scientific">Aspergillus awamori</name>
    <name type="common">Black koji mold</name>
    <dbReference type="NCBI Taxonomy" id="105351"/>
    <lineage>
        <taxon>Eukaryota</taxon>
        <taxon>Fungi</taxon>
        <taxon>Dikarya</taxon>
        <taxon>Ascomycota</taxon>
        <taxon>Pezizomycotina</taxon>
        <taxon>Eurotiomycetes</taxon>
        <taxon>Eurotiomycetidae</taxon>
        <taxon>Eurotiales</taxon>
        <taxon>Aspergillaceae</taxon>
        <taxon>Aspergillus</taxon>
    </lineage>
</organism>
<accession>A0A401KVC2</accession>
<comment type="caution">
    <text evidence="2">The sequence shown here is derived from an EMBL/GenBank/DDBJ whole genome shotgun (WGS) entry which is preliminary data.</text>
</comment>
<evidence type="ECO:0000256" key="1">
    <source>
        <dbReference type="SAM" id="Phobius"/>
    </source>
</evidence>
<evidence type="ECO:0000313" key="3">
    <source>
        <dbReference type="Proteomes" id="UP000286921"/>
    </source>
</evidence>
<feature type="transmembrane region" description="Helical" evidence="1">
    <location>
        <begin position="221"/>
        <end position="241"/>
    </location>
</feature>
<dbReference type="AlphaFoldDB" id="A0A401KVC2"/>
<feature type="transmembrane region" description="Helical" evidence="1">
    <location>
        <begin position="75"/>
        <end position="93"/>
    </location>
</feature>